<dbReference type="InterPro" id="IPR000914">
    <property type="entry name" value="SBP_5_dom"/>
</dbReference>
<dbReference type="PANTHER" id="PTHR30290">
    <property type="entry name" value="PERIPLASMIC BINDING COMPONENT OF ABC TRANSPORTER"/>
    <property type="match status" value="1"/>
</dbReference>
<dbReference type="KEGG" id="sbf:JCM31447_27470"/>
<dbReference type="Proteomes" id="UP000291236">
    <property type="component" value="Chromosome"/>
</dbReference>
<feature type="domain" description="Solute-binding protein family 5" evidence="4">
    <location>
        <begin position="98"/>
        <end position="454"/>
    </location>
</feature>
<dbReference type="InterPro" id="IPR039424">
    <property type="entry name" value="SBP_5"/>
</dbReference>
<evidence type="ECO:0000256" key="2">
    <source>
        <dbReference type="ARBA" id="ARBA00022448"/>
    </source>
</evidence>
<protein>
    <recommendedName>
        <fullName evidence="4">Solute-binding protein family 5 domain-containing protein</fullName>
    </recommendedName>
</protein>
<name>A0A4P2VLP0_FLUSA</name>
<evidence type="ECO:0000313" key="5">
    <source>
        <dbReference type="EMBL" id="BBH54283.1"/>
    </source>
</evidence>
<proteinExistence type="inferred from homology"/>
<dbReference type="Gene3D" id="3.10.105.10">
    <property type="entry name" value="Dipeptide-binding Protein, Domain 3"/>
    <property type="match status" value="1"/>
</dbReference>
<keyword evidence="3" id="KW-0732">Signal</keyword>
<gene>
    <name evidence="5" type="ORF">JCM31447_27470</name>
</gene>
<dbReference type="Gene3D" id="3.40.190.10">
    <property type="entry name" value="Periplasmic binding protein-like II"/>
    <property type="match status" value="1"/>
</dbReference>
<dbReference type="OrthoDB" id="9801912at2"/>
<dbReference type="PANTHER" id="PTHR30290:SF9">
    <property type="entry name" value="OLIGOPEPTIDE-BINDING PROTEIN APPA"/>
    <property type="match status" value="1"/>
</dbReference>
<dbReference type="GO" id="GO:0015833">
    <property type="term" value="P:peptide transport"/>
    <property type="evidence" value="ECO:0007669"/>
    <property type="project" value="TreeGrafter"/>
</dbReference>
<reference evidence="5 6" key="1">
    <citation type="submission" date="2018-12" db="EMBL/GenBank/DDBJ databases">
        <title>Rubrispira sanarue gen. nov., sp., nov., a member of the order Silvanigrellales, isolated from a brackish lake in Hamamatsu Japan.</title>
        <authorList>
            <person name="Maejima Y."/>
            <person name="Iino T."/>
            <person name="Muraguchi Y."/>
            <person name="Fukuda K."/>
            <person name="Nojiri H."/>
            <person name="Ohkuma M."/>
            <person name="Moriuchi R."/>
            <person name="Dohra H."/>
            <person name="Kimbara K."/>
            <person name="Shintani M."/>
        </authorList>
    </citation>
    <scope>NUCLEOTIDE SEQUENCE [LARGE SCALE GENOMIC DNA]</scope>
    <source>
        <strain evidence="5 6">RF1110005</strain>
    </source>
</reference>
<keyword evidence="6" id="KW-1185">Reference proteome</keyword>
<dbReference type="SUPFAM" id="SSF53850">
    <property type="entry name" value="Periplasmic binding protein-like II"/>
    <property type="match status" value="1"/>
</dbReference>
<keyword evidence="2" id="KW-0813">Transport</keyword>
<organism evidence="5 6">
    <name type="scientific">Fluviispira sanaruensis</name>
    <dbReference type="NCBI Taxonomy" id="2493639"/>
    <lineage>
        <taxon>Bacteria</taxon>
        <taxon>Pseudomonadati</taxon>
        <taxon>Bdellovibrionota</taxon>
        <taxon>Oligoflexia</taxon>
        <taxon>Silvanigrellales</taxon>
        <taxon>Silvanigrellaceae</taxon>
        <taxon>Fluviispira</taxon>
    </lineage>
</organism>
<comment type="similarity">
    <text evidence="1">Belongs to the bacterial solute-binding protein 5 family.</text>
</comment>
<dbReference type="AlphaFoldDB" id="A0A4P2VLP0"/>
<dbReference type="EMBL" id="AP019368">
    <property type="protein sequence ID" value="BBH54283.1"/>
    <property type="molecule type" value="Genomic_DNA"/>
</dbReference>
<evidence type="ECO:0000256" key="1">
    <source>
        <dbReference type="ARBA" id="ARBA00005695"/>
    </source>
</evidence>
<dbReference type="RefSeq" id="WP_130611745.1">
    <property type="nucleotide sequence ID" value="NZ_AP019368.1"/>
</dbReference>
<sequence length="536" mass="61722">MKIIKKHYILISFVFLALIFFIVKANISNSNREILTINMCGAPSIPWLDNETPVHVLETFVEAVHGNLIPFGDFNMENAVNQNTLMSGSFCTEKTCYANVKKGIYFHNGREVSAYDVEFSLIKNLFAKAENSFTHALLEDLEGLEDANGNQMSALKRQEPVQKNNILYPTGLLKSIEVIDNYNIKFHLKRKNKFFFQRISSARLPIVPIEELTDDYKKWKKYPVGFGKYKVVNANITNHEYFLKKVNPNENIPSNIKLFYSDNDIGDIKMLLGGTQRGAQANDKVIIFPNIYSNGGFLFNYQTKLGQDPNFRKAISLSLDREKIAAKGIHKELIPEDQMLPNFGWQKNYRADIPVQQQDLAQAKELLNKVPHELWQNKVLTIPSYWEDVKDINTLPYIQEIKAELTDLGLKVEFQSNVEGYDKFKDGDENVLWFTGFAFTSDDPNKSFANFRNGSYFAHEFPKDPEYERLFQESSANSSKISEPTKKLSEYFTKNNIMVILFNQRVSYAYDSKKIASLGEQYSGIKFEIWKVKMND</sequence>
<evidence type="ECO:0000259" key="4">
    <source>
        <dbReference type="Pfam" id="PF00496"/>
    </source>
</evidence>
<dbReference type="Pfam" id="PF00496">
    <property type="entry name" value="SBP_bac_5"/>
    <property type="match status" value="1"/>
</dbReference>
<evidence type="ECO:0000313" key="6">
    <source>
        <dbReference type="Proteomes" id="UP000291236"/>
    </source>
</evidence>
<accession>A0A4P2VLP0</accession>
<dbReference type="GO" id="GO:1904680">
    <property type="term" value="F:peptide transmembrane transporter activity"/>
    <property type="evidence" value="ECO:0007669"/>
    <property type="project" value="TreeGrafter"/>
</dbReference>
<evidence type="ECO:0000256" key="3">
    <source>
        <dbReference type="ARBA" id="ARBA00022729"/>
    </source>
</evidence>